<evidence type="ECO:0000256" key="9">
    <source>
        <dbReference type="PROSITE-ProRule" id="PRU00703"/>
    </source>
</evidence>
<dbReference type="InterPro" id="IPR051676">
    <property type="entry name" value="UPF0053_domain"/>
</dbReference>
<keyword evidence="3" id="KW-1003">Cell membrane</keyword>
<dbReference type="InterPro" id="IPR016169">
    <property type="entry name" value="FAD-bd_PCMH_sub2"/>
</dbReference>
<sequence>MIEIILILAALALVVACGMFVAAEFAFVTVDRGSVDRAVEAGDRGAKGVQSALRSLSTQLSSAQVGITVTNLLIGFIAEPAIARLVDSPLESIGVPEDIVPGVALAIALILATGVTMVFGELVPKNLAIAKPLATAKAVQGFHRGFTRAAHLIVSAFNNTANAILRRIGIEPQEELASARSAEELASLVRRSAEQGTLERGTAALLQRSLAFGERTAHEIMTPRGRVVTVAEDDHVTAVVEAARESGRSRFPVVGDNGAFCGIVHVKHAVAVPFERRSDIRVSEVMGEPVLVPASLELDDLLDQLRAGGLQMALVVDEFGNVDGLVTLEDLVEEIVGEVRDEHDEGEQRARREADGAWILSGLLRPDEVQSLVGVRLPEDDDYETIAGLIGDQLARMPATGDSVTVRAHDQDVTLTVVAMDDLRVDVVRLTHVPVEAEAEEDE</sequence>
<gene>
    <name evidence="14" type="ORF">OJ997_33420</name>
</gene>
<dbReference type="Pfam" id="PF03471">
    <property type="entry name" value="CorC_HlyC"/>
    <property type="match status" value="1"/>
</dbReference>
<dbReference type="GO" id="GO:0005886">
    <property type="term" value="C:plasma membrane"/>
    <property type="evidence" value="ECO:0007669"/>
    <property type="project" value="UniProtKB-SubCell"/>
</dbReference>
<reference evidence="14" key="1">
    <citation type="submission" date="2022-10" db="EMBL/GenBank/DDBJ databases">
        <title>The WGS of Solirubrobacter phytolaccae KCTC 29190.</title>
        <authorList>
            <person name="Jiang Z."/>
        </authorList>
    </citation>
    <scope>NUCLEOTIDE SEQUENCE</scope>
    <source>
        <strain evidence="14">KCTC 29190</strain>
    </source>
</reference>
<comment type="subcellular location">
    <subcellularLocation>
        <location evidence="1">Cell membrane</location>
        <topology evidence="1">Multi-pass membrane protein</topology>
    </subcellularLocation>
</comment>
<evidence type="ECO:0000256" key="1">
    <source>
        <dbReference type="ARBA" id="ARBA00004651"/>
    </source>
</evidence>
<feature type="transmembrane region" description="Helical" evidence="11">
    <location>
        <begin position="99"/>
        <end position="123"/>
    </location>
</feature>
<organism evidence="14 15">
    <name type="scientific">Solirubrobacter phytolaccae</name>
    <dbReference type="NCBI Taxonomy" id="1404360"/>
    <lineage>
        <taxon>Bacteria</taxon>
        <taxon>Bacillati</taxon>
        <taxon>Actinomycetota</taxon>
        <taxon>Thermoleophilia</taxon>
        <taxon>Solirubrobacterales</taxon>
        <taxon>Solirubrobacteraceae</taxon>
        <taxon>Solirubrobacter</taxon>
    </lineage>
</organism>
<keyword evidence="4 10" id="KW-0812">Transmembrane</keyword>
<keyword evidence="6 10" id="KW-1133">Transmembrane helix</keyword>
<dbReference type="InterPro" id="IPR036318">
    <property type="entry name" value="FAD-bd_PCMH-like_sf"/>
</dbReference>
<dbReference type="InterPro" id="IPR044751">
    <property type="entry name" value="Ion_transp-like_CBS"/>
</dbReference>
<feature type="domain" description="CBS" evidence="12">
    <location>
        <begin position="282"/>
        <end position="342"/>
    </location>
</feature>
<dbReference type="InterPro" id="IPR005170">
    <property type="entry name" value="Transptr-assoc_dom"/>
</dbReference>
<dbReference type="InterPro" id="IPR002550">
    <property type="entry name" value="CNNM"/>
</dbReference>
<dbReference type="Gene3D" id="3.30.465.10">
    <property type="match status" value="1"/>
</dbReference>
<evidence type="ECO:0000256" key="6">
    <source>
        <dbReference type="ARBA" id="ARBA00022989"/>
    </source>
</evidence>
<evidence type="ECO:0000259" key="12">
    <source>
        <dbReference type="PROSITE" id="PS51371"/>
    </source>
</evidence>
<dbReference type="AlphaFoldDB" id="A0A9X3SBZ7"/>
<evidence type="ECO:0000256" key="7">
    <source>
        <dbReference type="ARBA" id="ARBA00023122"/>
    </source>
</evidence>
<evidence type="ECO:0000313" key="15">
    <source>
        <dbReference type="Proteomes" id="UP001147653"/>
    </source>
</evidence>
<dbReference type="Proteomes" id="UP001147653">
    <property type="component" value="Unassembled WGS sequence"/>
</dbReference>
<keyword evidence="8 10" id="KW-0472">Membrane</keyword>
<dbReference type="SMART" id="SM00116">
    <property type="entry name" value="CBS"/>
    <property type="match status" value="2"/>
</dbReference>
<dbReference type="GO" id="GO:0050660">
    <property type="term" value="F:flavin adenine dinucleotide binding"/>
    <property type="evidence" value="ECO:0007669"/>
    <property type="project" value="InterPro"/>
</dbReference>
<comment type="similarity">
    <text evidence="2">Belongs to the UPF0053 family.</text>
</comment>
<dbReference type="Gene3D" id="3.10.580.10">
    <property type="entry name" value="CBS-domain"/>
    <property type="match status" value="1"/>
</dbReference>
<dbReference type="PROSITE" id="PS51846">
    <property type="entry name" value="CNNM"/>
    <property type="match status" value="1"/>
</dbReference>
<evidence type="ECO:0000256" key="3">
    <source>
        <dbReference type="ARBA" id="ARBA00022475"/>
    </source>
</evidence>
<feature type="domain" description="CBS" evidence="12">
    <location>
        <begin position="221"/>
        <end position="280"/>
    </location>
</feature>
<evidence type="ECO:0000256" key="2">
    <source>
        <dbReference type="ARBA" id="ARBA00006337"/>
    </source>
</evidence>
<accession>A0A9X3SBZ7</accession>
<comment type="caution">
    <text evidence="14">The sequence shown here is derived from an EMBL/GenBank/DDBJ whole genome shotgun (WGS) entry which is preliminary data.</text>
</comment>
<dbReference type="RefSeq" id="WP_270029748.1">
    <property type="nucleotide sequence ID" value="NZ_JAPDDP010000105.1"/>
</dbReference>
<keyword evidence="5" id="KW-0677">Repeat</keyword>
<dbReference type="PROSITE" id="PS51371">
    <property type="entry name" value="CBS"/>
    <property type="match status" value="2"/>
</dbReference>
<evidence type="ECO:0000256" key="4">
    <source>
        <dbReference type="ARBA" id="ARBA00022692"/>
    </source>
</evidence>
<evidence type="ECO:0000256" key="5">
    <source>
        <dbReference type="ARBA" id="ARBA00022737"/>
    </source>
</evidence>
<dbReference type="PANTHER" id="PTHR43099">
    <property type="entry name" value="UPF0053 PROTEIN YRKA"/>
    <property type="match status" value="1"/>
</dbReference>
<name>A0A9X3SBZ7_9ACTN</name>
<keyword evidence="15" id="KW-1185">Reference proteome</keyword>
<evidence type="ECO:0000313" key="14">
    <source>
        <dbReference type="EMBL" id="MDA0185253.1"/>
    </source>
</evidence>
<dbReference type="SMART" id="SM01091">
    <property type="entry name" value="CorC_HlyC"/>
    <property type="match status" value="1"/>
</dbReference>
<dbReference type="InterPro" id="IPR000644">
    <property type="entry name" value="CBS_dom"/>
</dbReference>
<dbReference type="SUPFAM" id="SSF56176">
    <property type="entry name" value="FAD-binding/transporter-associated domain-like"/>
    <property type="match status" value="1"/>
</dbReference>
<dbReference type="Pfam" id="PF01595">
    <property type="entry name" value="CNNM"/>
    <property type="match status" value="1"/>
</dbReference>
<feature type="domain" description="CNNM transmembrane" evidence="13">
    <location>
        <begin position="1"/>
        <end position="202"/>
    </location>
</feature>
<proteinExistence type="inferred from homology"/>
<dbReference type="PANTHER" id="PTHR43099:SF6">
    <property type="entry name" value="UPF0053 PROTEIN RV1842C"/>
    <property type="match status" value="1"/>
</dbReference>
<evidence type="ECO:0000256" key="11">
    <source>
        <dbReference type="SAM" id="Phobius"/>
    </source>
</evidence>
<dbReference type="EMBL" id="JAPDDP010000105">
    <property type="protein sequence ID" value="MDA0185253.1"/>
    <property type="molecule type" value="Genomic_DNA"/>
</dbReference>
<dbReference type="CDD" id="cd04590">
    <property type="entry name" value="CBS_pair_CorC_HlyC_assoc"/>
    <property type="match status" value="1"/>
</dbReference>
<dbReference type="Pfam" id="PF00571">
    <property type="entry name" value="CBS"/>
    <property type="match status" value="2"/>
</dbReference>
<protein>
    <submittedName>
        <fullName evidence="14">Hemolysin family protein</fullName>
    </submittedName>
</protein>
<keyword evidence="7 9" id="KW-0129">CBS domain</keyword>
<evidence type="ECO:0000256" key="8">
    <source>
        <dbReference type="ARBA" id="ARBA00023136"/>
    </source>
</evidence>
<dbReference type="SUPFAM" id="SSF54631">
    <property type="entry name" value="CBS-domain pair"/>
    <property type="match status" value="1"/>
</dbReference>
<dbReference type="InterPro" id="IPR046342">
    <property type="entry name" value="CBS_dom_sf"/>
</dbReference>
<evidence type="ECO:0000259" key="13">
    <source>
        <dbReference type="PROSITE" id="PS51846"/>
    </source>
</evidence>
<evidence type="ECO:0000256" key="10">
    <source>
        <dbReference type="PROSITE-ProRule" id="PRU01193"/>
    </source>
</evidence>